<sequence length="183" mass="20082">MKNQKLIATTLFVALMGVFVSCTDDDSDNCVPDYTGALSEAETAFVGEWRLSAIEADEEVDLTDDDEDNPSTDIFAQQTACQNDQVYEYNSDRTFTYSAGQNEEDCEGAGSIAGTWKLGGDTLGLVYNCFEDILALDFDAQRTSYTIDSNVRIEDVDGKVIQTQITLTYTKAGAEEPAPEEEN</sequence>
<reference evidence="1" key="1">
    <citation type="submission" date="2022-11" db="EMBL/GenBank/DDBJ databases">
        <title>High-quality draft genome sequence of Galbibacter sp. strain CMA-7.</title>
        <authorList>
            <person name="Wei L."/>
            <person name="Dong C."/>
            <person name="Shao Z."/>
        </authorList>
    </citation>
    <scope>NUCLEOTIDE SEQUENCE</scope>
    <source>
        <strain evidence="1">CMA-7</strain>
    </source>
</reference>
<keyword evidence="2" id="KW-1185">Reference proteome</keyword>
<dbReference type="Proteomes" id="UP001153642">
    <property type="component" value="Unassembled WGS sequence"/>
</dbReference>
<evidence type="ECO:0000313" key="2">
    <source>
        <dbReference type="Proteomes" id="UP001153642"/>
    </source>
</evidence>
<proteinExistence type="predicted"/>
<evidence type="ECO:0000313" key="1">
    <source>
        <dbReference type="EMBL" id="MDG3586073.1"/>
    </source>
</evidence>
<protein>
    <submittedName>
        <fullName evidence="1">DUF5004 domain-containing protein</fullName>
    </submittedName>
</protein>
<dbReference type="RefSeq" id="WP_277900014.1">
    <property type="nucleotide sequence ID" value="NZ_JAPMUA010000003.1"/>
</dbReference>
<accession>A0ABT6FS28</accession>
<comment type="caution">
    <text evidence="1">The sequence shown here is derived from an EMBL/GenBank/DDBJ whole genome shotgun (WGS) entry which is preliminary data.</text>
</comment>
<dbReference type="InterPro" id="IPR032168">
    <property type="entry name" value="DUF5004"/>
</dbReference>
<gene>
    <name evidence="1" type="ORF">OSR52_09345</name>
</gene>
<dbReference type="PROSITE" id="PS51257">
    <property type="entry name" value="PROKAR_LIPOPROTEIN"/>
    <property type="match status" value="1"/>
</dbReference>
<name>A0ABT6FS28_9FLAO</name>
<dbReference type="Pfam" id="PF16395">
    <property type="entry name" value="DUF5004"/>
    <property type="match status" value="1"/>
</dbReference>
<organism evidence="1 2">
    <name type="scientific">Galbibacter pacificus</name>
    <dbReference type="NCBI Taxonomy" id="2996052"/>
    <lineage>
        <taxon>Bacteria</taxon>
        <taxon>Pseudomonadati</taxon>
        <taxon>Bacteroidota</taxon>
        <taxon>Flavobacteriia</taxon>
        <taxon>Flavobacteriales</taxon>
        <taxon>Flavobacteriaceae</taxon>
        <taxon>Galbibacter</taxon>
    </lineage>
</organism>
<dbReference type="EMBL" id="JAPMUA010000003">
    <property type="protein sequence ID" value="MDG3586073.1"/>
    <property type="molecule type" value="Genomic_DNA"/>
</dbReference>